<feature type="compositionally biased region" description="Low complexity" evidence="1">
    <location>
        <begin position="51"/>
        <end position="73"/>
    </location>
</feature>
<organism evidence="2 3">
    <name type="scientific">Xylaria arbuscula</name>
    <dbReference type="NCBI Taxonomy" id="114810"/>
    <lineage>
        <taxon>Eukaryota</taxon>
        <taxon>Fungi</taxon>
        <taxon>Dikarya</taxon>
        <taxon>Ascomycota</taxon>
        <taxon>Pezizomycotina</taxon>
        <taxon>Sordariomycetes</taxon>
        <taxon>Xylariomycetidae</taxon>
        <taxon>Xylariales</taxon>
        <taxon>Xylariaceae</taxon>
        <taxon>Xylaria</taxon>
    </lineage>
</organism>
<gene>
    <name evidence="2" type="ORF">NPX13_g949</name>
</gene>
<feature type="compositionally biased region" description="Basic and acidic residues" evidence="1">
    <location>
        <begin position="94"/>
        <end position="109"/>
    </location>
</feature>
<reference evidence="2" key="1">
    <citation type="submission" date="2022-07" db="EMBL/GenBank/DDBJ databases">
        <title>Genome Sequence of Xylaria arbuscula.</title>
        <authorList>
            <person name="Buettner E."/>
        </authorList>
    </citation>
    <scope>NUCLEOTIDE SEQUENCE</scope>
    <source>
        <strain evidence="2">VT107</strain>
    </source>
</reference>
<comment type="caution">
    <text evidence="2">The sequence shown here is derived from an EMBL/GenBank/DDBJ whole genome shotgun (WGS) entry which is preliminary data.</text>
</comment>
<evidence type="ECO:0000256" key="1">
    <source>
        <dbReference type="SAM" id="MobiDB-lite"/>
    </source>
</evidence>
<proteinExistence type="predicted"/>
<evidence type="ECO:0000313" key="2">
    <source>
        <dbReference type="EMBL" id="KAJ3579617.1"/>
    </source>
</evidence>
<dbReference type="Proteomes" id="UP001148614">
    <property type="component" value="Unassembled WGS sequence"/>
</dbReference>
<sequence>MARSQIDVNEVMAAARPSMRKKNPFKRWLSRFQRWARKSWWRRKERRGGVRRPSPGSSVSWQTDSSSGSSSASYVTAPERQVEEEIQENIDWAGIEHEHAEHPQPARGR</sequence>
<feature type="region of interest" description="Disordered" evidence="1">
    <location>
        <begin position="43"/>
        <end position="109"/>
    </location>
</feature>
<dbReference type="AlphaFoldDB" id="A0A9W8NNG6"/>
<accession>A0A9W8NNG6</accession>
<evidence type="ECO:0000313" key="3">
    <source>
        <dbReference type="Proteomes" id="UP001148614"/>
    </source>
</evidence>
<keyword evidence="3" id="KW-1185">Reference proteome</keyword>
<protein>
    <submittedName>
        <fullName evidence="2">Uncharacterized protein</fullName>
    </submittedName>
</protein>
<name>A0A9W8NNG6_9PEZI</name>
<dbReference type="EMBL" id="JANPWZ010000076">
    <property type="protein sequence ID" value="KAJ3579617.1"/>
    <property type="molecule type" value="Genomic_DNA"/>
</dbReference>